<feature type="domain" description="Peptidoglycan binding-like" evidence="1">
    <location>
        <begin position="296"/>
        <end position="356"/>
    </location>
</feature>
<dbReference type="InterPro" id="IPR036365">
    <property type="entry name" value="PGBD-like_sf"/>
</dbReference>
<dbReference type="EMBL" id="BMIK01000021">
    <property type="protein sequence ID" value="GGC44596.1"/>
    <property type="molecule type" value="Genomic_DNA"/>
</dbReference>
<feature type="domain" description="Peptidase C51" evidence="2">
    <location>
        <begin position="421"/>
        <end position="513"/>
    </location>
</feature>
<dbReference type="InterPro" id="IPR036366">
    <property type="entry name" value="PGBDSf"/>
</dbReference>
<dbReference type="RefSeq" id="WP_229717688.1">
    <property type="nucleotide sequence ID" value="NZ_BMIK01000021.1"/>
</dbReference>
<comment type="caution">
    <text evidence="4">The sequence shown here is derived from an EMBL/GenBank/DDBJ whole genome shotgun (WGS) entry which is preliminary data.</text>
</comment>
<dbReference type="SUPFAM" id="SSF54001">
    <property type="entry name" value="Cysteine proteinases"/>
    <property type="match status" value="1"/>
</dbReference>
<dbReference type="InterPro" id="IPR002477">
    <property type="entry name" value="Peptidoglycan-bd-like"/>
</dbReference>
<evidence type="ECO:0000313" key="5">
    <source>
        <dbReference type="Proteomes" id="UP000597338"/>
    </source>
</evidence>
<dbReference type="Gene3D" id="1.10.101.10">
    <property type="entry name" value="PGBD-like superfamily/PGBD"/>
    <property type="match status" value="2"/>
</dbReference>
<gene>
    <name evidence="4" type="ORF">GCM10011386_41120</name>
</gene>
<feature type="domain" description="Peptidoglycan binding-like" evidence="1">
    <location>
        <begin position="9"/>
        <end position="64"/>
    </location>
</feature>
<evidence type="ECO:0000259" key="3">
    <source>
        <dbReference type="Pfam" id="PF11860"/>
    </source>
</evidence>
<proteinExistence type="predicted"/>
<dbReference type="Pfam" id="PF11860">
    <property type="entry name" value="Muramidase"/>
    <property type="match status" value="1"/>
</dbReference>
<accession>A0ABQ1MPQ5</accession>
<dbReference type="InterPro" id="IPR024408">
    <property type="entry name" value="Muramidase"/>
</dbReference>
<evidence type="ECO:0000259" key="2">
    <source>
        <dbReference type="Pfam" id="PF05257"/>
    </source>
</evidence>
<dbReference type="Proteomes" id="UP000597338">
    <property type="component" value="Unassembled WGS sequence"/>
</dbReference>
<feature type="domain" description="N-acetylmuramidase" evidence="3">
    <location>
        <begin position="95"/>
        <end position="273"/>
    </location>
</feature>
<organism evidence="4 5">
    <name type="scientific">Parapedobacter defluvii</name>
    <dbReference type="NCBI Taxonomy" id="2045106"/>
    <lineage>
        <taxon>Bacteria</taxon>
        <taxon>Pseudomonadati</taxon>
        <taxon>Bacteroidota</taxon>
        <taxon>Sphingobacteriia</taxon>
        <taxon>Sphingobacteriales</taxon>
        <taxon>Sphingobacteriaceae</taxon>
        <taxon>Parapedobacter</taxon>
    </lineage>
</organism>
<dbReference type="InterPro" id="IPR007921">
    <property type="entry name" value="CHAP_dom"/>
</dbReference>
<dbReference type="InterPro" id="IPR038765">
    <property type="entry name" value="Papain-like_cys_pep_sf"/>
</dbReference>
<protein>
    <recommendedName>
        <fullName evidence="6">Peptidoglycan-binding (PGRP) domain of peptidoglycan hydrolases-containing protein</fullName>
    </recommendedName>
</protein>
<dbReference type="Pfam" id="PF05257">
    <property type="entry name" value="CHAP"/>
    <property type="match status" value="1"/>
</dbReference>
<dbReference type="SUPFAM" id="SSF47090">
    <property type="entry name" value="PGBD-like"/>
    <property type="match status" value="2"/>
</dbReference>
<reference evidence="5" key="1">
    <citation type="journal article" date="2019" name="Int. J. Syst. Evol. Microbiol.">
        <title>The Global Catalogue of Microorganisms (GCM) 10K type strain sequencing project: providing services to taxonomists for standard genome sequencing and annotation.</title>
        <authorList>
            <consortium name="The Broad Institute Genomics Platform"/>
            <consortium name="The Broad Institute Genome Sequencing Center for Infectious Disease"/>
            <person name="Wu L."/>
            <person name="Ma J."/>
        </authorList>
    </citation>
    <scope>NUCLEOTIDE SEQUENCE [LARGE SCALE GENOMIC DNA]</scope>
    <source>
        <strain evidence="5">CGMCC 1.15342</strain>
    </source>
</reference>
<evidence type="ECO:0000313" key="4">
    <source>
        <dbReference type="EMBL" id="GGC44596.1"/>
    </source>
</evidence>
<sequence length="539" mass="59871">MELLKINSRGDAVELLQELLNEYGHPLVVNGIFDEATEQAVRSFQADNDLVADGIVYTKTWTKLINGTPVDLSKMEDKYLKEADLNRLAETLSLDVATIKAVNEVESRGRGFNADGNPKILFEGHVFWKELEKRGIDPAAHVSGNEDVLYKKWTKAYYKGGIAEYERLNKAINVIPNNSKVADAAYASASWGLFQLMGYHYEALGYGSVTGFVGDMQLGERQQLEAFGKFLQANNLISYLRNRQWAEFAKRYNGSDYAANQYDIKLKEAYQKYAAMQPDGGAPKVTRELIKKGNTGTLVQELQSILNELDYAVPVNSVFDAQTEQAVKDFQSSHLDKHEQPLTVDGVVGALTWWALENPRPRVASGVIEYDKLPPSEYGESPLGRAALRIAINELKAGAGEVGGNNKGPWVQKYMEPAGLPDGYPWCAAFVSWCFLQAVGGNRKDMPFKYSAGARDVFNQLKSKGWSFSGDSEKQPMPGDVVCWWRTSLASVNGHIGFVHHCKDGFLYTIEGNKAANVAGFSYVKTRMEKLLGFARVYG</sequence>
<dbReference type="Pfam" id="PF01471">
    <property type="entry name" value="PG_binding_1"/>
    <property type="match status" value="2"/>
</dbReference>
<name>A0ABQ1MPQ5_9SPHI</name>
<evidence type="ECO:0008006" key="6">
    <source>
        <dbReference type="Google" id="ProtNLM"/>
    </source>
</evidence>
<evidence type="ECO:0000259" key="1">
    <source>
        <dbReference type="Pfam" id="PF01471"/>
    </source>
</evidence>
<keyword evidence="5" id="KW-1185">Reference proteome</keyword>